<dbReference type="InterPro" id="IPR018656">
    <property type="entry name" value="DUF2087"/>
</dbReference>
<keyword evidence="3" id="KW-1185">Reference proteome</keyword>
<dbReference type="AlphaFoldDB" id="A0AAW5E1E6"/>
<reference evidence="2" key="1">
    <citation type="submission" date="2022-02" db="EMBL/GenBank/DDBJ databases">
        <title>Fredinandcohnia quinoae sp. nov. isolated from Chenopodium quinoa seeds.</title>
        <authorList>
            <person name="Saati-Santamaria Z."/>
            <person name="Flores-Felix J.D."/>
            <person name="Igual J.M."/>
            <person name="Velazquez E."/>
            <person name="Garcia-Fraile P."/>
            <person name="Martinez-Molina E."/>
        </authorList>
    </citation>
    <scope>NUCLEOTIDE SEQUENCE</scope>
    <source>
        <strain evidence="2">SECRCQ15</strain>
    </source>
</reference>
<evidence type="ECO:0000259" key="1">
    <source>
        <dbReference type="Pfam" id="PF09860"/>
    </source>
</evidence>
<dbReference type="Proteomes" id="UP001431131">
    <property type="component" value="Unassembled WGS sequence"/>
</dbReference>
<dbReference type="EMBL" id="JAKTTI010000010">
    <property type="protein sequence ID" value="MCH1625394.1"/>
    <property type="molecule type" value="Genomic_DNA"/>
</dbReference>
<dbReference type="Pfam" id="PF09860">
    <property type="entry name" value="DUF2087"/>
    <property type="match status" value="1"/>
</dbReference>
<name>A0AAW5E1E6_9BACI</name>
<sequence>MNQKISTISEIEKNEVITNFFKGGKRLQQIPSKEKRKLILLEHIVATSFKKNHLYSEEEVKDILKEIHEDHASLRRYLIVYGFMNRSKDCSQYWVN</sequence>
<feature type="domain" description="DUF2087" evidence="1">
    <location>
        <begin position="26"/>
        <end position="95"/>
    </location>
</feature>
<comment type="caution">
    <text evidence="2">The sequence shown here is derived from an EMBL/GenBank/DDBJ whole genome shotgun (WGS) entry which is preliminary data.</text>
</comment>
<gene>
    <name evidence="2" type="ORF">MJG50_08655</name>
</gene>
<dbReference type="RefSeq" id="WP_240254791.1">
    <property type="nucleotide sequence ID" value="NZ_JAKTTI010000010.1"/>
</dbReference>
<evidence type="ECO:0000313" key="3">
    <source>
        <dbReference type="Proteomes" id="UP001431131"/>
    </source>
</evidence>
<proteinExistence type="predicted"/>
<organism evidence="2 3">
    <name type="scientific">Fredinandcohnia quinoae</name>
    <dbReference type="NCBI Taxonomy" id="2918902"/>
    <lineage>
        <taxon>Bacteria</taxon>
        <taxon>Bacillati</taxon>
        <taxon>Bacillota</taxon>
        <taxon>Bacilli</taxon>
        <taxon>Bacillales</taxon>
        <taxon>Bacillaceae</taxon>
        <taxon>Fredinandcohnia</taxon>
    </lineage>
</organism>
<evidence type="ECO:0000313" key="2">
    <source>
        <dbReference type="EMBL" id="MCH1625394.1"/>
    </source>
</evidence>
<protein>
    <submittedName>
        <fullName evidence="2">DUF2087 domain-containing protein</fullName>
    </submittedName>
</protein>
<accession>A0AAW5E1E6</accession>